<feature type="domain" description="Small ribosomal subunit protein uS4 N-terminal" evidence="10">
    <location>
        <begin position="1"/>
        <end position="98"/>
    </location>
</feature>
<dbReference type="InterPro" id="IPR002942">
    <property type="entry name" value="S4_RNA-bd"/>
</dbReference>
<proteinExistence type="inferred from homology"/>
<evidence type="ECO:0000259" key="10">
    <source>
        <dbReference type="SMART" id="SM01390"/>
    </source>
</evidence>
<evidence type="ECO:0000259" key="9">
    <source>
        <dbReference type="SMART" id="SM00363"/>
    </source>
</evidence>
<dbReference type="AlphaFoldDB" id="A0A2H0YMW2"/>
<evidence type="ECO:0000256" key="3">
    <source>
        <dbReference type="ARBA" id="ARBA00022884"/>
    </source>
</evidence>
<dbReference type="InterPro" id="IPR005709">
    <property type="entry name" value="Ribosomal_uS4_bac-type"/>
</dbReference>
<dbReference type="PANTHER" id="PTHR11831">
    <property type="entry name" value="30S 40S RIBOSOMAL PROTEIN"/>
    <property type="match status" value="1"/>
</dbReference>
<dbReference type="NCBIfam" id="NF003717">
    <property type="entry name" value="PRK05327.1"/>
    <property type="match status" value="1"/>
</dbReference>
<evidence type="ECO:0000256" key="8">
    <source>
        <dbReference type="RuleBase" id="RU003699"/>
    </source>
</evidence>
<dbReference type="NCBIfam" id="TIGR01017">
    <property type="entry name" value="rpsD_bact"/>
    <property type="match status" value="1"/>
</dbReference>
<dbReference type="GO" id="GO:0042274">
    <property type="term" value="P:ribosomal small subunit biogenesis"/>
    <property type="evidence" value="ECO:0007669"/>
    <property type="project" value="TreeGrafter"/>
</dbReference>
<comment type="similarity">
    <text evidence="1 7 8">Belongs to the universal ribosomal protein uS4 family.</text>
</comment>
<dbReference type="Pfam" id="PF00163">
    <property type="entry name" value="Ribosomal_S4"/>
    <property type="match status" value="1"/>
</dbReference>
<keyword evidence="3 7" id="KW-0694">RNA-binding</keyword>
<keyword evidence="2 7" id="KW-0699">rRNA-binding</keyword>
<evidence type="ECO:0000256" key="1">
    <source>
        <dbReference type="ARBA" id="ARBA00007465"/>
    </source>
</evidence>
<dbReference type="PROSITE" id="PS00632">
    <property type="entry name" value="RIBOSOMAL_S4"/>
    <property type="match status" value="1"/>
</dbReference>
<gene>
    <name evidence="7" type="primary">rpsD</name>
    <name evidence="11" type="ORF">COT33_00185</name>
</gene>
<reference evidence="12" key="1">
    <citation type="submission" date="2017-09" db="EMBL/GenBank/DDBJ databases">
        <title>Depth-based differentiation of microbial function through sediment-hosted aquifers and enrichment of novel symbionts in the deep terrestrial subsurface.</title>
        <authorList>
            <person name="Probst A.J."/>
            <person name="Ladd B."/>
            <person name="Jarett J.K."/>
            <person name="Geller-Mcgrath D.E."/>
            <person name="Sieber C.M.K."/>
            <person name="Emerson J.B."/>
            <person name="Anantharaman K."/>
            <person name="Thomas B.C."/>
            <person name="Malmstrom R."/>
            <person name="Stieglmeier M."/>
            <person name="Klingl A."/>
            <person name="Woyke T."/>
            <person name="Ryan C.M."/>
            <person name="Banfield J.F."/>
        </authorList>
    </citation>
    <scope>NUCLEOTIDE SEQUENCE [LARGE SCALE GENOMIC DNA]</scope>
</reference>
<evidence type="ECO:0000256" key="7">
    <source>
        <dbReference type="HAMAP-Rule" id="MF_01306"/>
    </source>
</evidence>
<dbReference type="GO" id="GO:0019843">
    <property type="term" value="F:rRNA binding"/>
    <property type="evidence" value="ECO:0007669"/>
    <property type="project" value="UniProtKB-UniRule"/>
</dbReference>
<accession>A0A2H0YMW2</accession>
<dbReference type="SMART" id="SM00363">
    <property type="entry name" value="S4"/>
    <property type="match status" value="1"/>
</dbReference>
<dbReference type="SUPFAM" id="SSF55174">
    <property type="entry name" value="Alpha-L RNA-binding motif"/>
    <property type="match status" value="1"/>
</dbReference>
<dbReference type="GO" id="GO:0003735">
    <property type="term" value="F:structural constituent of ribosome"/>
    <property type="evidence" value="ECO:0007669"/>
    <property type="project" value="InterPro"/>
</dbReference>
<dbReference type="InterPro" id="IPR036986">
    <property type="entry name" value="S4_RNA-bd_sf"/>
</dbReference>
<dbReference type="GO" id="GO:0006412">
    <property type="term" value="P:translation"/>
    <property type="evidence" value="ECO:0007669"/>
    <property type="project" value="UniProtKB-UniRule"/>
</dbReference>
<feature type="domain" description="RNA-binding S4" evidence="9">
    <location>
        <begin position="99"/>
        <end position="162"/>
    </location>
</feature>
<dbReference type="HAMAP" id="MF_01306_B">
    <property type="entry name" value="Ribosomal_uS4_B"/>
    <property type="match status" value="1"/>
</dbReference>
<comment type="function">
    <text evidence="7">One of the primary rRNA binding proteins, it binds directly to 16S rRNA where it nucleates assembly of the body of the 30S subunit.</text>
</comment>
<comment type="function">
    <text evidence="7">With S5 and S12 plays an important role in translational accuracy.</text>
</comment>
<name>A0A2H0YMW2_9BACT</name>
<comment type="subunit">
    <text evidence="7">Part of the 30S ribosomal subunit. Contacts protein S5. The interaction surface between S4 and S5 is involved in control of translational fidelity.</text>
</comment>
<dbReference type="PROSITE" id="PS50889">
    <property type="entry name" value="S4"/>
    <property type="match status" value="1"/>
</dbReference>
<comment type="caution">
    <text evidence="11">The sequence shown here is derived from an EMBL/GenBank/DDBJ whole genome shotgun (WGS) entry which is preliminary data.</text>
</comment>
<dbReference type="EMBL" id="PEYD01000004">
    <property type="protein sequence ID" value="PIS39756.1"/>
    <property type="molecule type" value="Genomic_DNA"/>
</dbReference>
<dbReference type="GO" id="GO:0015935">
    <property type="term" value="C:small ribosomal subunit"/>
    <property type="evidence" value="ECO:0007669"/>
    <property type="project" value="InterPro"/>
</dbReference>
<keyword evidence="4 7" id="KW-0689">Ribosomal protein</keyword>
<keyword evidence="5 7" id="KW-0687">Ribonucleoprotein</keyword>
<dbReference type="Gene3D" id="3.10.290.10">
    <property type="entry name" value="RNA-binding S4 domain"/>
    <property type="match status" value="1"/>
</dbReference>
<dbReference type="InterPro" id="IPR022801">
    <property type="entry name" value="Ribosomal_uS4"/>
</dbReference>
<dbReference type="CDD" id="cd00165">
    <property type="entry name" value="S4"/>
    <property type="match status" value="1"/>
</dbReference>
<dbReference type="Gene3D" id="1.10.1050.10">
    <property type="entry name" value="Ribosomal Protein S4 Delta 41, Chain A, domain 1"/>
    <property type="match status" value="1"/>
</dbReference>
<evidence type="ECO:0000256" key="6">
    <source>
        <dbReference type="ARBA" id="ARBA00035254"/>
    </source>
</evidence>
<sequence>MKNNKCKICRRLGVKLFLKGERCFSVKCQIVRRPYPPGIKKKRRRISISEYASELTEKQRLKNLYQLRERQFRRYVERALSQRGKVEDATVLLIKELESRLDNVVFRLGFASSRAQAKQLVSHGHFLVNKKKINVPSCMLKKGDEVSLKENSAKKAIFKEIKNMLKKQKVPPWLKLNAEALSGKVIGESSLEGAPPVEISEIFEYYSR</sequence>
<dbReference type="Pfam" id="PF01479">
    <property type="entry name" value="S4"/>
    <property type="match status" value="1"/>
</dbReference>
<evidence type="ECO:0000256" key="5">
    <source>
        <dbReference type="ARBA" id="ARBA00023274"/>
    </source>
</evidence>
<dbReference type="PANTHER" id="PTHR11831:SF4">
    <property type="entry name" value="SMALL RIBOSOMAL SUBUNIT PROTEIN US4M"/>
    <property type="match status" value="1"/>
</dbReference>
<evidence type="ECO:0000256" key="2">
    <source>
        <dbReference type="ARBA" id="ARBA00022730"/>
    </source>
</evidence>
<evidence type="ECO:0000313" key="11">
    <source>
        <dbReference type="EMBL" id="PIS39756.1"/>
    </source>
</evidence>
<dbReference type="SMART" id="SM01390">
    <property type="entry name" value="Ribosomal_S4"/>
    <property type="match status" value="1"/>
</dbReference>
<dbReference type="InterPro" id="IPR018079">
    <property type="entry name" value="Ribosomal_uS4_CS"/>
</dbReference>
<dbReference type="FunFam" id="3.10.290.10:FF:000001">
    <property type="entry name" value="30S ribosomal protein S4"/>
    <property type="match status" value="1"/>
</dbReference>
<organism evidence="11 12">
    <name type="scientific">Candidatus Nealsonbacteria bacterium CG08_land_8_20_14_0_20_38_20</name>
    <dbReference type="NCBI Taxonomy" id="1974705"/>
    <lineage>
        <taxon>Bacteria</taxon>
        <taxon>Candidatus Nealsoniibacteriota</taxon>
    </lineage>
</organism>
<evidence type="ECO:0000313" key="12">
    <source>
        <dbReference type="Proteomes" id="UP000230088"/>
    </source>
</evidence>
<evidence type="ECO:0000256" key="4">
    <source>
        <dbReference type="ARBA" id="ARBA00022980"/>
    </source>
</evidence>
<dbReference type="Proteomes" id="UP000230088">
    <property type="component" value="Unassembled WGS sequence"/>
</dbReference>
<protein>
    <recommendedName>
        <fullName evidence="6 7">Small ribosomal subunit protein uS4</fullName>
    </recommendedName>
</protein>
<dbReference type="InterPro" id="IPR001912">
    <property type="entry name" value="Ribosomal_uS4_N"/>
</dbReference>